<reference evidence="2 3" key="1">
    <citation type="submission" date="2016-10" db="EMBL/GenBank/DDBJ databases">
        <authorList>
            <person name="Varghese N."/>
            <person name="Submissions S."/>
        </authorList>
    </citation>
    <scope>NUCLEOTIDE SEQUENCE [LARGE SCALE GENOMIC DNA]</scope>
    <source>
        <strain evidence="2 3">CGMCC 1.3527</strain>
    </source>
</reference>
<keyword evidence="3" id="KW-1185">Reference proteome</keyword>
<proteinExistence type="predicted"/>
<protein>
    <recommendedName>
        <fullName evidence="4">DUF354 domain-containing protein</fullName>
    </recommendedName>
</protein>
<dbReference type="PANTHER" id="PTHR39662:SF1">
    <property type="entry name" value="DUF354 DOMAIN-CONTAINING PROTEIN"/>
    <property type="match status" value="1"/>
</dbReference>
<dbReference type="RefSeq" id="WP_149797913.1">
    <property type="nucleotide sequence ID" value="NZ_FNBO01000003.1"/>
</dbReference>
<dbReference type="InterPro" id="IPR007152">
    <property type="entry name" value="DUF354"/>
</dbReference>
<evidence type="ECO:0000313" key="2">
    <source>
        <dbReference type="EMBL" id="SDF26769.1"/>
    </source>
</evidence>
<dbReference type="PIRSF" id="PIRSF005357">
    <property type="entry name" value="UCP005357"/>
    <property type="match status" value="1"/>
</dbReference>
<dbReference type="EMBL" id="FNBO01000003">
    <property type="protein sequence ID" value="SDF26769.1"/>
    <property type="molecule type" value="Genomic_DNA"/>
</dbReference>
<evidence type="ECO:0000313" key="3">
    <source>
        <dbReference type="Proteomes" id="UP000324020"/>
    </source>
</evidence>
<name>A0A1G7JQP3_9EURY</name>
<gene>
    <name evidence="2" type="ORF">SAMN04488067_10338</name>
</gene>
<evidence type="ECO:0000256" key="1">
    <source>
        <dbReference type="SAM" id="MobiDB-lite"/>
    </source>
</evidence>
<dbReference type="Proteomes" id="UP000324020">
    <property type="component" value="Unassembled WGS sequence"/>
</dbReference>
<organism evidence="2 3">
    <name type="scientific">Halorubrum xinjiangense</name>
    <dbReference type="NCBI Taxonomy" id="261291"/>
    <lineage>
        <taxon>Archaea</taxon>
        <taxon>Methanobacteriati</taxon>
        <taxon>Methanobacteriota</taxon>
        <taxon>Stenosarchaea group</taxon>
        <taxon>Halobacteria</taxon>
        <taxon>Halobacteriales</taxon>
        <taxon>Haloferacaceae</taxon>
        <taxon>Halorubrum</taxon>
    </lineage>
</organism>
<feature type="region of interest" description="Disordered" evidence="1">
    <location>
        <begin position="1"/>
        <end position="23"/>
    </location>
</feature>
<dbReference type="OrthoDB" id="185087at2157"/>
<accession>A0A1G7JQP3</accession>
<sequence>MSLNAAVRSAADRPGREVPAPTESDTGLRVLFDVGHPAQVHLFRNAIDVLERAGHETFVASREKEVTVDLLDAYGIAHLPLTKRGDSFPALLWELACRERRLLSVARRFEPDVVASRLSPAAAHVSRLVGCRNVVVSDTHIDSPVMRLLSQRLTLPFVDTVCAPADFDLPVPKGKRRALDFQELAYLHPEYFRPDPVGLAEAGVDPGEPYFFVRLAGWDAYHDVGHTGLSPDAVRELVSFLSDHGSVYLSAEAELPADLREHRLPAPPEYVHDVLYYADLYVGDSGTMSTEAALLGTPAVRTNTLVGDDDENVFRELEHRYGLLSSFADEDKAIAEVRRLVEAGIDEREWHRRRDRLVDEQPNVTERLVDVILEGAVPS</sequence>
<dbReference type="AlphaFoldDB" id="A0A1G7JQP3"/>
<dbReference type="SUPFAM" id="SSF53756">
    <property type="entry name" value="UDP-Glycosyltransferase/glycogen phosphorylase"/>
    <property type="match status" value="1"/>
</dbReference>
<evidence type="ECO:0008006" key="4">
    <source>
        <dbReference type="Google" id="ProtNLM"/>
    </source>
</evidence>
<dbReference type="PANTHER" id="PTHR39662">
    <property type="entry name" value="DUF354 DOMAIN-CONTAINING PROTEIN-RELATED"/>
    <property type="match status" value="1"/>
</dbReference>